<dbReference type="SUPFAM" id="SSF49899">
    <property type="entry name" value="Concanavalin A-like lectins/glucanases"/>
    <property type="match status" value="1"/>
</dbReference>
<evidence type="ECO:0000313" key="1">
    <source>
        <dbReference type="EMBL" id="ASB89981.1"/>
    </source>
</evidence>
<dbReference type="EMBL" id="CP021920">
    <property type="protein sequence ID" value="ASB89981.1"/>
    <property type="molecule type" value="Genomic_DNA"/>
</dbReference>
<evidence type="ECO:0000313" key="2">
    <source>
        <dbReference type="Proteomes" id="UP000196877"/>
    </source>
</evidence>
<keyword evidence="2" id="KW-1185">Reference proteome</keyword>
<name>A0ABN5AGR7_9BACI</name>
<dbReference type="GeneID" id="92852583"/>
<reference evidence="1 2" key="1">
    <citation type="submission" date="2017-06" db="EMBL/GenBank/DDBJ databases">
        <title>Genome sequence of Bacillus sonorensis strain SRCM101395.</title>
        <authorList>
            <person name="Cho S.H."/>
        </authorList>
    </citation>
    <scope>NUCLEOTIDE SEQUENCE [LARGE SCALE GENOMIC DNA]</scope>
    <source>
        <strain evidence="1 2">SRCM101395</strain>
    </source>
</reference>
<dbReference type="Proteomes" id="UP000196877">
    <property type="component" value="Chromosome"/>
</dbReference>
<accession>A0ABN5AGR7</accession>
<proteinExistence type="predicted"/>
<evidence type="ECO:0008006" key="3">
    <source>
        <dbReference type="Google" id="ProtNLM"/>
    </source>
</evidence>
<sequence length="230" mass="26610">MSSLDAKEGDIIYQNRLSSSEDLRGWVMEGKGKVRFPEGRMQLENELDPEHYGDDAHFVYWCPETFPDEIIIKWDFYPVREPGLCMIFFAAAGLHGEDLFAPRLAKRRGKYPEYHSGDINALHLSYFRHKHHDERAFRTCNLRKSRGFHLVKEGADPLPPADDALPPYRMKLVKDRAYVSFSINGLPILEWTDDGRRYGPVYGGGKIGFRQMAPLVADYANFEVRRLLRD</sequence>
<gene>
    <name evidence="1" type="ORF">S101395_03474</name>
</gene>
<dbReference type="Gene3D" id="2.60.120.200">
    <property type="match status" value="1"/>
</dbReference>
<dbReference type="InterPro" id="IPR015305">
    <property type="entry name" value="DUF1961"/>
</dbReference>
<protein>
    <recommendedName>
        <fullName evidence="3">DUF1961 domain-containing protein</fullName>
    </recommendedName>
</protein>
<dbReference type="RefSeq" id="WP_006638530.1">
    <property type="nucleotide sequence ID" value="NZ_BORD01000002.1"/>
</dbReference>
<organism evidence="1 2">
    <name type="scientific">Bacillus sonorensis</name>
    <dbReference type="NCBI Taxonomy" id="119858"/>
    <lineage>
        <taxon>Bacteria</taxon>
        <taxon>Bacillati</taxon>
        <taxon>Bacillota</taxon>
        <taxon>Bacilli</taxon>
        <taxon>Bacillales</taxon>
        <taxon>Bacillaceae</taxon>
        <taxon>Bacillus</taxon>
    </lineage>
</organism>
<dbReference type="InterPro" id="IPR013320">
    <property type="entry name" value="ConA-like_dom_sf"/>
</dbReference>
<dbReference type="Pfam" id="PF09224">
    <property type="entry name" value="DUF1961"/>
    <property type="match status" value="1"/>
</dbReference>